<dbReference type="EMBL" id="ARYL01000020">
    <property type="protein sequence ID" value="KDA01856.1"/>
    <property type="molecule type" value="Genomic_DNA"/>
</dbReference>
<reference evidence="2 3" key="1">
    <citation type="journal article" date="2014" name="Antonie Van Leeuwenhoek">
        <title>Hyphomonas beringensis sp. nov. and Hyphomonas chukchiensis sp. nov., isolated from surface seawater of the Bering Sea and Chukchi Sea.</title>
        <authorList>
            <person name="Li C."/>
            <person name="Lai Q."/>
            <person name="Li G."/>
            <person name="Dong C."/>
            <person name="Wang J."/>
            <person name="Liao Y."/>
            <person name="Shao Z."/>
        </authorList>
    </citation>
    <scope>NUCLEOTIDE SEQUENCE [LARGE SCALE GENOMIC DNA]</scope>
    <source>
        <strain evidence="2 3">SCH89</strain>
    </source>
</reference>
<sequence>MKLVSFRKVPYGGVHVGAVLNEHSILDLTDAGGSAAFGSMQALIQAGAPALDHARKIVASADSIFLLSPEEVELLAPIPVPVQFRDFMSFHKHIEQSQTAALRMRLGQTTDSAQRAAIKQMISDYRIPDIYSRQPVYYKGNRFGVGHPGSDVKWPAYSKLMDFELELACVIGVTGCDISREDARKHIFGYMIFNDFSARDAQLHEMEGRLGPAKGKDFNGANVFGPYLVTADEVPDPYNLEMRAWVNGELLCDASSSTMHWNFEDSIAHVSQSETLHAGEVLASGTVGGGCGLEHGRFLKDGDVVELEIEGLGRLRNRVVV</sequence>
<name>A0A059G4X6_9PROT</name>
<evidence type="ECO:0000313" key="2">
    <source>
        <dbReference type="EMBL" id="KDA01856.1"/>
    </source>
</evidence>
<dbReference type="GO" id="GO:0016787">
    <property type="term" value="F:hydrolase activity"/>
    <property type="evidence" value="ECO:0007669"/>
    <property type="project" value="UniProtKB-KW"/>
</dbReference>
<dbReference type="Proteomes" id="UP000024942">
    <property type="component" value="Unassembled WGS sequence"/>
</dbReference>
<keyword evidence="2" id="KW-0378">Hydrolase</keyword>
<proteinExistence type="predicted"/>
<dbReference type="eggNOG" id="COG0179">
    <property type="taxonomic scope" value="Bacteria"/>
</dbReference>
<dbReference type="Pfam" id="PF01557">
    <property type="entry name" value="FAA_hydrolase"/>
    <property type="match status" value="1"/>
</dbReference>
<dbReference type="RefSeq" id="WP_035539329.1">
    <property type="nucleotide sequence ID" value="NZ_ARYL01000020.1"/>
</dbReference>
<dbReference type="PANTHER" id="PTHR43211">
    <property type="entry name" value="FUMARYLACETOACETATE HYDROLASE"/>
    <property type="match status" value="1"/>
</dbReference>
<dbReference type="Gene3D" id="3.90.850.10">
    <property type="entry name" value="Fumarylacetoacetase-like, C-terminal domain"/>
    <property type="match status" value="1"/>
</dbReference>
<protein>
    <submittedName>
        <fullName evidence="2">Fumarylacetoacetate (FAA) hydrolase</fullName>
    </submittedName>
</protein>
<evidence type="ECO:0000313" key="3">
    <source>
        <dbReference type="Proteomes" id="UP000024942"/>
    </source>
</evidence>
<accession>A0A059G4X6</accession>
<dbReference type="PANTHER" id="PTHR43211:SF1">
    <property type="entry name" value="BLL6422 PROTEIN"/>
    <property type="match status" value="1"/>
</dbReference>
<dbReference type="OrthoDB" id="5197601at2"/>
<dbReference type="SUPFAM" id="SSF56529">
    <property type="entry name" value="FAH"/>
    <property type="match status" value="1"/>
</dbReference>
<comment type="caution">
    <text evidence="2">The sequence shown here is derived from an EMBL/GenBank/DDBJ whole genome shotgun (WGS) entry which is preliminary data.</text>
</comment>
<organism evidence="2 3">
    <name type="scientific">Hyphomonas oceanitis SCH89</name>
    <dbReference type="NCBI Taxonomy" id="1280953"/>
    <lineage>
        <taxon>Bacteria</taxon>
        <taxon>Pseudomonadati</taxon>
        <taxon>Pseudomonadota</taxon>
        <taxon>Alphaproteobacteria</taxon>
        <taxon>Hyphomonadales</taxon>
        <taxon>Hyphomonadaceae</taxon>
        <taxon>Hyphomonas</taxon>
    </lineage>
</organism>
<evidence type="ECO:0000259" key="1">
    <source>
        <dbReference type="Pfam" id="PF01557"/>
    </source>
</evidence>
<dbReference type="PATRIC" id="fig|1280953.3.peg.2636"/>
<dbReference type="STRING" id="1280953.HOC_13104"/>
<dbReference type="InterPro" id="IPR036663">
    <property type="entry name" value="Fumarylacetoacetase_C_sf"/>
</dbReference>
<feature type="domain" description="Fumarylacetoacetase-like C-terminal" evidence="1">
    <location>
        <begin position="132"/>
        <end position="320"/>
    </location>
</feature>
<gene>
    <name evidence="2" type="ORF">HOC_13104</name>
</gene>
<keyword evidence="3" id="KW-1185">Reference proteome</keyword>
<dbReference type="AlphaFoldDB" id="A0A059G4X6"/>
<dbReference type="InterPro" id="IPR011234">
    <property type="entry name" value="Fumarylacetoacetase-like_C"/>
</dbReference>